<reference evidence="2 3" key="1">
    <citation type="submission" date="2020-08" db="EMBL/GenBank/DDBJ databases">
        <title>Genome public.</title>
        <authorList>
            <person name="Liu C."/>
            <person name="Sun Q."/>
        </authorList>
    </citation>
    <scope>NUCLEOTIDE SEQUENCE [LARGE SCALE GENOMIC DNA]</scope>
    <source>
        <strain evidence="2 3">NSJ-13</strain>
    </source>
</reference>
<evidence type="ECO:0000313" key="3">
    <source>
        <dbReference type="Proteomes" id="UP000631576"/>
    </source>
</evidence>
<gene>
    <name evidence="2" type="ORF">H8S40_01325</name>
</gene>
<organism evidence="2 3">
    <name type="scientific">Ruminococcus hominis</name>
    <dbReference type="NCBI Taxonomy" id="2763065"/>
    <lineage>
        <taxon>Bacteria</taxon>
        <taxon>Bacillati</taxon>
        <taxon>Bacillota</taxon>
        <taxon>Clostridia</taxon>
        <taxon>Eubacteriales</taxon>
        <taxon>Oscillospiraceae</taxon>
        <taxon>Ruminococcus</taxon>
    </lineage>
</organism>
<accession>A0ABR7G463</accession>
<dbReference type="PIRSF" id="PIRSF030013">
    <property type="entry name" value="ThuA"/>
    <property type="match status" value="1"/>
</dbReference>
<dbReference type="InterPro" id="IPR029062">
    <property type="entry name" value="Class_I_gatase-like"/>
</dbReference>
<sequence length="267" mass="30631">MINITIWYEKLQEMTTPDYRFVKIPEDKREEVEKYHAKGSKAIKEAYPLGLGGTLKDYISQMDDVSVTLVTLDMPEFGLPDELLEKTDVLVWWAHVGHDAVPDDLARKIQDRVLRGMGFIALHSAHLCKPLRFLLGTSCTLQWREGDFERIFTTSPTHPIAQGIPASFELDVEEMYGEYFDIPKPDDVIFTGWFRGGEVFRSGCTWTRGYGKVFYFQPGHETNPTYHNPHVLQIIKNAIRWAAPAAPIKEKIECPHVEVSPESKYQK</sequence>
<proteinExistence type="predicted"/>
<dbReference type="InterPro" id="IPR009381">
    <property type="entry name" value="Trehalose_catabolism_ThuA_prok"/>
</dbReference>
<dbReference type="InterPro" id="IPR029010">
    <property type="entry name" value="ThuA-like"/>
</dbReference>
<dbReference type="SUPFAM" id="SSF52317">
    <property type="entry name" value="Class I glutamine amidotransferase-like"/>
    <property type="match status" value="1"/>
</dbReference>
<protein>
    <submittedName>
        <fullName evidence="2">ThuA domain-containing protein</fullName>
    </submittedName>
</protein>
<dbReference type="Pfam" id="PF06283">
    <property type="entry name" value="ThuA"/>
    <property type="match status" value="1"/>
</dbReference>
<dbReference type="EMBL" id="JACOPE010000001">
    <property type="protein sequence ID" value="MBC5682235.1"/>
    <property type="molecule type" value="Genomic_DNA"/>
</dbReference>
<dbReference type="RefSeq" id="WP_118737690.1">
    <property type="nucleotide sequence ID" value="NZ_JACOPE010000001.1"/>
</dbReference>
<dbReference type="Gene3D" id="3.40.50.880">
    <property type="match status" value="1"/>
</dbReference>
<feature type="domain" description="ThuA-like" evidence="1">
    <location>
        <begin position="41"/>
        <end position="242"/>
    </location>
</feature>
<dbReference type="Proteomes" id="UP000631576">
    <property type="component" value="Unassembled WGS sequence"/>
</dbReference>
<evidence type="ECO:0000259" key="1">
    <source>
        <dbReference type="Pfam" id="PF06283"/>
    </source>
</evidence>
<comment type="caution">
    <text evidence="2">The sequence shown here is derived from an EMBL/GenBank/DDBJ whole genome shotgun (WGS) entry which is preliminary data.</text>
</comment>
<name>A0ABR7G463_9FIRM</name>
<keyword evidence="3" id="KW-1185">Reference proteome</keyword>
<evidence type="ECO:0000313" key="2">
    <source>
        <dbReference type="EMBL" id="MBC5682235.1"/>
    </source>
</evidence>